<dbReference type="InterPro" id="IPR038665">
    <property type="entry name" value="Voltage-dep_anion_channel_sf"/>
</dbReference>
<gene>
    <name evidence="2" type="ORF">SAMN04487971_103202</name>
</gene>
<evidence type="ECO:0000313" key="3">
    <source>
        <dbReference type="Proteomes" id="UP000199555"/>
    </source>
</evidence>
<dbReference type="Gene3D" id="1.50.10.150">
    <property type="entry name" value="Voltage-dependent anion channel"/>
    <property type="match status" value="1"/>
</dbReference>
<evidence type="ECO:0000256" key="1">
    <source>
        <dbReference type="SAM" id="Phobius"/>
    </source>
</evidence>
<dbReference type="EMBL" id="FNGE01000003">
    <property type="protein sequence ID" value="SDK82087.1"/>
    <property type="molecule type" value="Genomic_DNA"/>
</dbReference>
<dbReference type="STRING" id="525640.SAMN04487971_103202"/>
<reference evidence="3" key="1">
    <citation type="submission" date="2016-10" db="EMBL/GenBank/DDBJ databases">
        <authorList>
            <person name="Varghese N."/>
            <person name="Submissions S."/>
        </authorList>
    </citation>
    <scope>NUCLEOTIDE SEQUENCE [LARGE SCALE GENOMIC DNA]</scope>
    <source>
        <strain evidence="3">CGMCC 1.7655</strain>
    </source>
</reference>
<feature type="transmembrane region" description="Helical" evidence="1">
    <location>
        <begin position="94"/>
        <end position="114"/>
    </location>
</feature>
<protein>
    <submittedName>
        <fullName evidence="2">Tellurite resistance protein</fullName>
    </submittedName>
</protein>
<proteinExistence type="predicted"/>
<dbReference type="PANTHER" id="PTHR37955:SF1">
    <property type="entry name" value="DEP DOMAIN-CONTAINING PROTEIN"/>
    <property type="match status" value="1"/>
</dbReference>
<dbReference type="AlphaFoldDB" id="A0A1G9F100"/>
<dbReference type="GO" id="GO:0005886">
    <property type="term" value="C:plasma membrane"/>
    <property type="evidence" value="ECO:0007669"/>
    <property type="project" value="TreeGrafter"/>
</dbReference>
<feature type="transmembrane region" description="Helical" evidence="1">
    <location>
        <begin position="120"/>
        <end position="141"/>
    </location>
</feature>
<keyword evidence="1" id="KW-0472">Membrane</keyword>
<dbReference type="PANTHER" id="PTHR37955">
    <property type="entry name" value="TELLURITE RESISTANCE PROTEIN TEHA"/>
    <property type="match status" value="1"/>
</dbReference>
<name>A0A1G9F100_9RHOB</name>
<organism evidence="2 3">
    <name type="scientific">Paracoccus chinensis</name>
    <dbReference type="NCBI Taxonomy" id="525640"/>
    <lineage>
        <taxon>Bacteria</taxon>
        <taxon>Pseudomonadati</taxon>
        <taxon>Pseudomonadota</taxon>
        <taxon>Alphaproteobacteria</taxon>
        <taxon>Rhodobacterales</taxon>
        <taxon>Paracoccaceae</taxon>
        <taxon>Paracoccus</taxon>
    </lineage>
</organism>
<evidence type="ECO:0000313" key="2">
    <source>
        <dbReference type="EMBL" id="SDK82087.1"/>
    </source>
</evidence>
<keyword evidence="3" id="KW-1185">Reference proteome</keyword>
<dbReference type="Proteomes" id="UP000199555">
    <property type="component" value="Unassembled WGS sequence"/>
</dbReference>
<dbReference type="RefSeq" id="WP_090753486.1">
    <property type="nucleotide sequence ID" value="NZ_FNGE01000003.1"/>
</dbReference>
<feature type="transmembrane region" description="Helical" evidence="1">
    <location>
        <begin position="265"/>
        <end position="286"/>
    </location>
</feature>
<feature type="transmembrane region" description="Helical" evidence="1">
    <location>
        <begin position="238"/>
        <end position="258"/>
    </location>
</feature>
<feature type="transmembrane region" description="Helical" evidence="1">
    <location>
        <begin position="292"/>
        <end position="315"/>
    </location>
</feature>
<dbReference type="GO" id="GO:0046583">
    <property type="term" value="F:monoatomic cation efflux transmembrane transporter activity"/>
    <property type="evidence" value="ECO:0007669"/>
    <property type="project" value="TreeGrafter"/>
</dbReference>
<accession>A0A1G9F100</accession>
<keyword evidence="1" id="KW-0812">Transmembrane</keyword>
<feature type="transmembrane region" description="Helical" evidence="1">
    <location>
        <begin position="176"/>
        <end position="197"/>
    </location>
</feature>
<feature type="transmembrane region" description="Helical" evidence="1">
    <location>
        <begin position="209"/>
        <end position="232"/>
    </location>
</feature>
<feature type="transmembrane region" description="Helical" evidence="1">
    <location>
        <begin position="56"/>
        <end position="74"/>
    </location>
</feature>
<dbReference type="InterPro" id="IPR052951">
    <property type="entry name" value="Tellurite_res_ion_channel"/>
</dbReference>
<sequence length="332" mass="34472">MSRERLHFAMPRPVPPGRFRRVPPVMFLAVLAALELSLAWAGGAGAFALPAGVAQLLGGMVTALAAFVLFAYGCKLARRPSVLAEELAILPGRAGVGAGVLCLYLLAALVGAMMSRGAGLVLLILGLLCHAILLVTLARVLSNGPAERRQVSPEWHLSLAGLAVASRAALALGWPVAAAALVLPAILAALAIWGLSLRQVLAMRVPAPLRVLLALHVGPVAMLAILALELGWTGTGTLLAWFALGGVLAMVLGARWLLAGGFSAFWGAPAFTLAATASAWAALWAAQPTEPHRIIAGLLLALATLAVLPVFVMVLREWMRNRLPARSNAAIA</sequence>
<keyword evidence="1" id="KW-1133">Transmembrane helix</keyword>